<dbReference type="STRING" id="913774.A0A0C3GZ12"/>
<dbReference type="EMBL" id="KN832884">
    <property type="protein sequence ID" value="KIM96414.1"/>
    <property type="molecule type" value="Genomic_DNA"/>
</dbReference>
<keyword evidence="1" id="KW-0472">Membrane</keyword>
<feature type="transmembrane region" description="Helical" evidence="1">
    <location>
        <begin position="162"/>
        <end position="181"/>
    </location>
</feature>
<proteinExistence type="predicted"/>
<feature type="transmembrane region" description="Helical" evidence="1">
    <location>
        <begin position="282"/>
        <end position="305"/>
    </location>
</feature>
<accession>A0A0C3GZ12</accession>
<dbReference type="Proteomes" id="UP000054321">
    <property type="component" value="Unassembled WGS sequence"/>
</dbReference>
<dbReference type="InParanoid" id="A0A0C3GZ12"/>
<feature type="transmembrane region" description="Helical" evidence="1">
    <location>
        <begin position="193"/>
        <end position="213"/>
    </location>
</feature>
<feature type="transmembrane region" description="Helical" evidence="1">
    <location>
        <begin position="27"/>
        <end position="45"/>
    </location>
</feature>
<organism evidence="2 3">
    <name type="scientific">Oidiodendron maius (strain Zn)</name>
    <dbReference type="NCBI Taxonomy" id="913774"/>
    <lineage>
        <taxon>Eukaryota</taxon>
        <taxon>Fungi</taxon>
        <taxon>Dikarya</taxon>
        <taxon>Ascomycota</taxon>
        <taxon>Pezizomycotina</taxon>
        <taxon>Leotiomycetes</taxon>
        <taxon>Leotiomycetes incertae sedis</taxon>
        <taxon>Myxotrichaceae</taxon>
        <taxon>Oidiodendron</taxon>
    </lineage>
</organism>
<feature type="transmembrane region" description="Helical" evidence="1">
    <location>
        <begin position="408"/>
        <end position="428"/>
    </location>
</feature>
<reference evidence="3" key="2">
    <citation type="submission" date="2015-01" db="EMBL/GenBank/DDBJ databases">
        <title>Evolutionary Origins and Diversification of the Mycorrhizal Mutualists.</title>
        <authorList>
            <consortium name="DOE Joint Genome Institute"/>
            <consortium name="Mycorrhizal Genomics Consortium"/>
            <person name="Kohler A."/>
            <person name="Kuo A."/>
            <person name="Nagy L.G."/>
            <person name="Floudas D."/>
            <person name="Copeland A."/>
            <person name="Barry K.W."/>
            <person name="Cichocki N."/>
            <person name="Veneault-Fourrey C."/>
            <person name="LaButti K."/>
            <person name="Lindquist E.A."/>
            <person name="Lipzen A."/>
            <person name="Lundell T."/>
            <person name="Morin E."/>
            <person name="Murat C."/>
            <person name="Riley R."/>
            <person name="Ohm R."/>
            <person name="Sun H."/>
            <person name="Tunlid A."/>
            <person name="Henrissat B."/>
            <person name="Grigoriev I.V."/>
            <person name="Hibbett D.S."/>
            <person name="Martin F."/>
        </authorList>
    </citation>
    <scope>NUCLEOTIDE SEQUENCE [LARGE SCALE GENOMIC DNA]</scope>
    <source>
        <strain evidence="3">Zn</strain>
    </source>
</reference>
<protein>
    <recommendedName>
        <fullName evidence="4">Acyltransferase 3 domain-containing protein</fullName>
    </recommendedName>
</protein>
<feature type="transmembrane region" description="Helical" evidence="1">
    <location>
        <begin position="343"/>
        <end position="364"/>
    </location>
</feature>
<evidence type="ECO:0000313" key="2">
    <source>
        <dbReference type="EMBL" id="KIM96414.1"/>
    </source>
</evidence>
<evidence type="ECO:0000313" key="3">
    <source>
        <dbReference type="Proteomes" id="UP000054321"/>
    </source>
</evidence>
<feature type="transmembrane region" description="Helical" evidence="1">
    <location>
        <begin position="111"/>
        <end position="129"/>
    </location>
</feature>
<evidence type="ECO:0000256" key="1">
    <source>
        <dbReference type="SAM" id="Phobius"/>
    </source>
</evidence>
<dbReference type="AlphaFoldDB" id="A0A0C3GZ12"/>
<keyword evidence="1" id="KW-1133">Transmembrane helix</keyword>
<name>A0A0C3GZ12_OIDMZ</name>
<reference evidence="2 3" key="1">
    <citation type="submission" date="2014-04" db="EMBL/GenBank/DDBJ databases">
        <authorList>
            <consortium name="DOE Joint Genome Institute"/>
            <person name="Kuo A."/>
            <person name="Martino E."/>
            <person name="Perotto S."/>
            <person name="Kohler A."/>
            <person name="Nagy L.G."/>
            <person name="Floudas D."/>
            <person name="Copeland A."/>
            <person name="Barry K.W."/>
            <person name="Cichocki N."/>
            <person name="Veneault-Fourrey C."/>
            <person name="LaButti K."/>
            <person name="Lindquist E.A."/>
            <person name="Lipzen A."/>
            <person name="Lundell T."/>
            <person name="Morin E."/>
            <person name="Murat C."/>
            <person name="Sun H."/>
            <person name="Tunlid A."/>
            <person name="Henrissat B."/>
            <person name="Grigoriev I.V."/>
            <person name="Hibbett D.S."/>
            <person name="Martin F."/>
            <person name="Nordberg H.P."/>
            <person name="Cantor M.N."/>
            <person name="Hua S.X."/>
        </authorList>
    </citation>
    <scope>NUCLEOTIDE SEQUENCE [LARGE SCALE GENOMIC DNA]</scope>
    <source>
        <strain evidence="2 3">Zn</strain>
    </source>
</reference>
<keyword evidence="3" id="KW-1185">Reference proteome</keyword>
<gene>
    <name evidence="2" type="ORF">OIDMADRAFT_132234</name>
</gene>
<feature type="transmembrane region" description="Helical" evidence="1">
    <location>
        <begin position="81"/>
        <end position="99"/>
    </location>
</feature>
<feature type="transmembrane region" description="Helical" evidence="1">
    <location>
        <begin position="376"/>
        <end position="396"/>
    </location>
</feature>
<evidence type="ECO:0008006" key="4">
    <source>
        <dbReference type="Google" id="ProtNLM"/>
    </source>
</evidence>
<dbReference type="OrthoDB" id="3363151at2759"/>
<sequence>MGVQTGIPQLLLKAASLKPPTVYDQQYLLGFRGLLVIETFLWVFLQTFVPTTVAASANPNGKFYEVMIRKTLSVLFWNESFLYGAIIFLSARSIAIPFIKNPSKERIAQSVLCRGITLWFPVAFALALAKGSMTQSELQEIYNFKTRTNNFSMQVPYFLPNALAYFNSVFNIFWTTHNYSIQAGSTAFPSQTLWIITAVYMQSYTVYMTMVIIPYTRKKWRVQGAVFFVLAAWWCDSWAWYTITGLLFCDIVITMEFKAAAQRGIPISIPMSRLRRADGRPFRLPVWLPAGFLMVAGYLMQYLWIDFRPDLLEKEYEYHSGLYYTGGLNYEYLTNHSPARGDIYLILVGFFFLLESYDVVQRIFDNKVFVFLGKRSLSYFLIQSTMIYIVGIKVFSKLHRDNGISFPGSATVTLITCLAVVVPAAEVFHRVIEVPSKVFAHKFYDFITS</sequence>
<dbReference type="HOGENOM" id="CLU_029045_0_0_1"/>
<keyword evidence="1" id="KW-0812">Transmembrane</keyword>